<sequence length="223" mass="24156">MSRPDITPEEVIIQTEDAQLSGNLTVPADAVGLVIFAHGSGSSRHSRRNRYVAQVLNQAQLGTLLFDLLTEDEERIDNRTRELRFDIPLLSQRLIGTIDWTRHNAELNGLHIGLFGASTGAAAALNAAAARPQQVGAVVSRGGRPDLAADALAQVKSPTLLLVGGNDPQVIELNTQAADQLVAPHTLHIVPGATHLFEEPGKLEEVAGLARDWLRRYLVRNEH</sequence>
<dbReference type="Pfam" id="PF01738">
    <property type="entry name" value="DLH"/>
    <property type="match status" value="1"/>
</dbReference>
<proteinExistence type="predicted"/>
<protein>
    <submittedName>
        <fullName evidence="2">Hydrolase</fullName>
    </submittedName>
</protein>
<feature type="domain" description="Dienelactone hydrolase" evidence="1">
    <location>
        <begin position="93"/>
        <end position="203"/>
    </location>
</feature>
<dbReference type="STRING" id="1748243.Tel_12850"/>
<dbReference type="InterPro" id="IPR029058">
    <property type="entry name" value="AB_hydrolase_fold"/>
</dbReference>
<dbReference type="AlphaFoldDB" id="A0A0S2TFM2"/>
<dbReference type="PANTHER" id="PTHR22946">
    <property type="entry name" value="DIENELACTONE HYDROLASE DOMAIN-CONTAINING PROTEIN-RELATED"/>
    <property type="match status" value="1"/>
</dbReference>
<dbReference type="SUPFAM" id="SSF53474">
    <property type="entry name" value="alpha/beta-Hydrolases"/>
    <property type="match status" value="1"/>
</dbReference>
<dbReference type="InterPro" id="IPR002925">
    <property type="entry name" value="Dienelactn_hydro"/>
</dbReference>
<dbReference type="GO" id="GO:0016787">
    <property type="term" value="F:hydrolase activity"/>
    <property type="evidence" value="ECO:0007669"/>
    <property type="project" value="UniProtKB-KW"/>
</dbReference>
<dbReference type="Proteomes" id="UP000055136">
    <property type="component" value="Chromosome"/>
</dbReference>
<keyword evidence="3" id="KW-1185">Reference proteome</keyword>
<keyword evidence="2" id="KW-0378">Hydrolase</keyword>
<name>A0A0S2TFM2_9GAMM</name>
<reference evidence="2" key="1">
    <citation type="submission" date="2015-10" db="EMBL/GenBank/DDBJ databases">
        <title>Description of Candidatus Tenderia electrophaga gen. nov, sp. nov., an Uncultivated Electroautotroph from a Biocathode Enrichment.</title>
        <authorList>
            <person name="Eddie B.J."/>
            <person name="Malanoski A.P."/>
            <person name="Wang Z."/>
            <person name="Hall R.J."/>
            <person name="Oh S.D."/>
            <person name="Heiner C."/>
            <person name="Lin B."/>
            <person name="Strycharz-Glaven S.M."/>
        </authorList>
    </citation>
    <scope>NUCLEOTIDE SEQUENCE [LARGE SCALE GENOMIC DNA]</scope>
    <source>
        <strain evidence="2">NRL1</strain>
    </source>
</reference>
<dbReference type="Gene3D" id="3.40.50.1820">
    <property type="entry name" value="alpha/beta hydrolase"/>
    <property type="match status" value="1"/>
</dbReference>
<evidence type="ECO:0000313" key="3">
    <source>
        <dbReference type="Proteomes" id="UP000055136"/>
    </source>
</evidence>
<dbReference type="KEGG" id="tee:Tel_12850"/>
<gene>
    <name evidence="2" type="ORF">Tel_12850</name>
</gene>
<dbReference type="InterPro" id="IPR050261">
    <property type="entry name" value="FrsA_esterase"/>
</dbReference>
<accession>A0A0S2TFM2</accession>
<evidence type="ECO:0000259" key="1">
    <source>
        <dbReference type="Pfam" id="PF01738"/>
    </source>
</evidence>
<organism evidence="2 3">
    <name type="scientific">Candidatus Tenderia electrophaga</name>
    <dbReference type="NCBI Taxonomy" id="1748243"/>
    <lineage>
        <taxon>Bacteria</taxon>
        <taxon>Pseudomonadati</taxon>
        <taxon>Pseudomonadota</taxon>
        <taxon>Gammaproteobacteria</taxon>
        <taxon>Candidatus Tenderiales</taxon>
        <taxon>Candidatus Tenderiaceae</taxon>
        <taxon>Candidatus Tenderia</taxon>
    </lineage>
</organism>
<dbReference type="EMBL" id="CP013099">
    <property type="protein sequence ID" value="ALP53953.1"/>
    <property type="molecule type" value="Genomic_DNA"/>
</dbReference>
<evidence type="ECO:0000313" key="2">
    <source>
        <dbReference type="EMBL" id="ALP53953.1"/>
    </source>
</evidence>